<dbReference type="AlphaFoldDB" id="A0A2J7PEY4"/>
<organism evidence="1 2">
    <name type="scientific">Cryptotermes secundus</name>
    <dbReference type="NCBI Taxonomy" id="105785"/>
    <lineage>
        <taxon>Eukaryota</taxon>
        <taxon>Metazoa</taxon>
        <taxon>Ecdysozoa</taxon>
        <taxon>Arthropoda</taxon>
        <taxon>Hexapoda</taxon>
        <taxon>Insecta</taxon>
        <taxon>Pterygota</taxon>
        <taxon>Neoptera</taxon>
        <taxon>Polyneoptera</taxon>
        <taxon>Dictyoptera</taxon>
        <taxon>Blattodea</taxon>
        <taxon>Blattoidea</taxon>
        <taxon>Termitoidae</taxon>
        <taxon>Kalotermitidae</taxon>
        <taxon>Cryptotermitinae</taxon>
        <taxon>Cryptotermes</taxon>
    </lineage>
</organism>
<dbReference type="EMBL" id="NEVH01026087">
    <property type="protein sequence ID" value="PNF14885.1"/>
    <property type="molecule type" value="Genomic_DNA"/>
</dbReference>
<sequence>MPDPHERDRKMWALLLSILKNSCLRRVQESLVTSSTQKSEVTTLPLCPYSVVCQIF</sequence>
<keyword evidence="2" id="KW-1185">Reference proteome</keyword>
<accession>A0A2J7PEY4</accession>
<proteinExistence type="predicted"/>
<reference evidence="1 2" key="1">
    <citation type="submission" date="2017-12" db="EMBL/GenBank/DDBJ databases">
        <title>Hemimetabolous genomes reveal molecular basis of termite eusociality.</title>
        <authorList>
            <person name="Harrison M.C."/>
            <person name="Jongepier E."/>
            <person name="Robertson H.M."/>
            <person name="Arning N."/>
            <person name="Bitard-Feildel T."/>
            <person name="Chao H."/>
            <person name="Childers C.P."/>
            <person name="Dinh H."/>
            <person name="Doddapaneni H."/>
            <person name="Dugan S."/>
            <person name="Gowin J."/>
            <person name="Greiner C."/>
            <person name="Han Y."/>
            <person name="Hu H."/>
            <person name="Hughes D.S.T."/>
            <person name="Huylmans A.-K."/>
            <person name="Kemena C."/>
            <person name="Kremer L.P.M."/>
            <person name="Lee S.L."/>
            <person name="Lopez-Ezquerra A."/>
            <person name="Mallet L."/>
            <person name="Monroy-Kuhn J.M."/>
            <person name="Moser A."/>
            <person name="Murali S.C."/>
            <person name="Muzny D.M."/>
            <person name="Otani S."/>
            <person name="Piulachs M.-D."/>
            <person name="Poelchau M."/>
            <person name="Qu J."/>
            <person name="Schaub F."/>
            <person name="Wada-Katsumata A."/>
            <person name="Worley K.C."/>
            <person name="Xie Q."/>
            <person name="Ylla G."/>
            <person name="Poulsen M."/>
            <person name="Gibbs R.A."/>
            <person name="Schal C."/>
            <person name="Richards S."/>
            <person name="Belles X."/>
            <person name="Korb J."/>
            <person name="Bornberg-Bauer E."/>
        </authorList>
    </citation>
    <scope>NUCLEOTIDE SEQUENCE [LARGE SCALE GENOMIC DNA]</scope>
    <source>
        <tissue evidence="1">Whole body</tissue>
    </source>
</reference>
<protein>
    <submittedName>
        <fullName evidence="1">Uncharacterized protein</fullName>
    </submittedName>
</protein>
<gene>
    <name evidence="1" type="ORF">B7P43_G05144</name>
</gene>
<comment type="caution">
    <text evidence="1">The sequence shown here is derived from an EMBL/GenBank/DDBJ whole genome shotgun (WGS) entry which is preliminary data.</text>
</comment>
<evidence type="ECO:0000313" key="2">
    <source>
        <dbReference type="Proteomes" id="UP000235965"/>
    </source>
</evidence>
<evidence type="ECO:0000313" key="1">
    <source>
        <dbReference type="EMBL" id="PNF14885.1"/>
    </source>
</evidence>
<name>A0A2J7PEY4_9NEOP</name>
<dbReference type="Proteomes" id="UP000235965">
    <property type="component" value="Unassembled WGS sequence"/>
</dbReference>